<dbReference type="PANTHER" id="PTHR33308">
    <property type="entry name" value="PEPTIDOGLYCAN HYDROLASE FLGJ"/>
    <property type="match status" value="1"/>
</dbReference>
<evidence type="ECO:0000259" key="2">
    <source>
        <dbReference type="SMART" id="SM00047"/>
    </source>
</evidence>
<dbReference type="Proteomes" id="UP001548189">
    <property type="component" value="Unassembled WGS sequence"/>
</dbReference>
<dbReference type="InterPro" id="IPR036366">
    <property type="entry name" value="PGBDSf"/>
</dbReference>
<reference evidence="3 4" key="1">
    <citation type="submission" date="2024-06" db="EMBL/GenBank/DDBJ databases">
        <authorList>
            <person name="Li F."/>
        </authorList>
    </citation>
    <scope>NUCLEOTIDE SEQUENCE [LARGE SCALE GENOMIC DNA]</scope>
    <source>
        <strain evidence="3 4">GXAS 311</strain>
    </source>
</reference>
<dbReference type="RefSeq" id="WP_353896929.1">
    <property type="nucleotide sequence ID" value="NZ_JBEVCJ010000020.1"/>
</dbReference>
<accession>A0ABV2BWP1</accession>
<dbReference type="InterPro" id="IPR051056">
    <property type="entry name" value="Glycosyl_Hydrolase_73"/>
</dbReference>
<dbReference type="PRINTS" id="PR01002">
    <property type="entry name" value="FLGFLGJ"/>
</dbReference>
<dbReference type="EMBL" id="JBEVCJ010000020">
    <property type="protein sequence ID" value="MET1256344.1"/>
    <property type="molecule type" value="Genomic_DNA"/>
</dbReference>
<feature type="domain" description="Mannosyl-glycoprotein endo-beta-N-acetylglucosamidase-like" evidence="2">
    <location>
        <begin position="83"/>
        <end position="234"/>
    </location>
</feature>
<gene>
    <name evidence="3" type="ORF">ABVT43_14480</name>
</gene>
<organism evidence="3 4">
    <name type="scientific">Aliikangiella maris</name>
    <dbReference type="NCBI Taxonomy" id="3162458"/>
    <lineage>
        <taxon>Bacteria</taxon>
        <taxon>Pseudomonadati</taxon>
        <taxon>Pseudomonadota</taxon>
        <taxon>Gammaproteobacteria</taxon>
        <taxon>Oceanospirillales</taxon>
        <taxon>Pleioneaceae</taxon>
        <taxon>Aliikangiella</taxon>
    </lineage>
</organism>
<protein>
    <submittedName>
        <fullName evidence="3">Glucosaminidase domain-containing protein</fullName>
    </submittedName>
</protein>
<dbReference type="InterPro" id="IPR002901">
    <property type="entry name" value="MGlyc_endo_b_GlcNAc-like_dom"/>
</dbReference>
<sequence length="235" mass="26096">MINQSVGEGGQNQKNDTLTVQQLLNHNHYLIPDIKTLDEDGLIGPMTINAIRTYQAKVVGMNHPDGLVEPSGITLKTLINNKRKPRPANVCAFIDKTLTAAQSVNAKYRVPVSIIIAQAALESGWGRAVKDNAYFGIKAHNTQGSTTTFTTTEYENGNKITIEDSFRAYADFAEAAEDYGHFLTTNPRYSQAFLYANEPDKFAEELQKAGYATDPQYANKLKSIISTYYLDDFDQ</sequence>
<comment type="caution">
    <text evidence="3">The sequence shown here is derived from an EMBL/GenBank/DDBJ whole genome shotgun (WGS) entry which is preliminary data.</text>
</comment>
<keyword evidence="4" id="KW-1185">Reference proteome</keyword>
<evidence type="ECO:0000313" key="3">
    <source>
        <dbReference type="EMBL" id="MET1256344.1"/>
    </source>
</evidence>
<name>A0ABV2BWP1_9GAMM</name>
<dbReference type="SMART" id="SM00047">
    <property type="entry name" value="LYZ2"/>
    <property type="match status" value="1"/>
</dbReference>
<dbReference type="Gene3D" id="1.10.101.10">
    <property type="entry name" value="PGBD-like superfamily/PGBD"/>
    <property type="match status" value="1"/>
</dbReference>
<keyword evidence="1" id="KW-0378">Hydrolase</keyword>
<evidence type="ECO:0000313" key="4">
    <source>
        <dbReference type="Proteomes" id="UP001548189"/>
    </source>
</evidence>
<dbReference type="PANTHER" id="PTHR33308:SF9">
    <property type="entry name" value="PEPTIDOGLYCAN HYDROLASE FLGJ"/>
    <property type="match status" value="1"/>
</dbReference>
<proteinExistence type="predicted"/>
<evidence type="ECO:0000256" key="1">
    <source>
        <dbReference type="ARBA" id="ARBA00022801"/>
    </source>
</evidence>
<dbReference type="Gene3D" id="1.10.530.10">
    <property type="match status" value="1"/>
</dbReference>
<dbReference type="Pfam" id="PF01832">
    <property type="entry name" value="Glucosaminidase"/>
    <property type="match status" value="1"/>
</dbReference>